<evidence type="ECO:0000259" key="9">
    <source>
        <dbReference type="PROSITE" id="PS51650"/>
    </source>
</evidence>
<dbReference type="Gene3D" id="1.20.58.740">
    <property type="match status" value="1"/>
</dbReference>
<dbReference type="InterPro" id="IPR046769">
    <property type="entry name" value="DOCKER_Lobe_A"/>
</dbReference>
<dbReference type="Pfam" id="PF14429">
    <property type="entry name" value="DOCK-C2"/>
    <property type="match status" value="1"/>
</dbReference>
<dbReference type="Pfam" id="PF16172">
    <property type="entry name" value="DOCK_N"/>
    <property type="match status" value="1"/>
</dbReference>
<evidence type="ECO:0000256" key="5">
    <source>
        <dbReference type="ARBA" id="ARBA00022658"/>
    </source>
</evidence>
<evidence type="ECO:0000256" key="4">
    <source>
        <dbReference type="ARBA" id="ARBA00022553"/>
    </source>
</evidence>
<evidence type="ECO:0000259" key="10">
    <source>
        <dbReference type="PROSITE" id="PS51651"/>
    </source>
</evidence>
<keyword evidence="2 6" id="KW-0728">SH3 domain</keyword>
<dbReference type="PROSITE" id="PS50002">
    <property type="entry name" value="SH3"/>
    <property type="match status" value="1"/>
</dbReference>
<evidence type="ECO:0000313" key="11">
    <source>
        <dbReference type="EMBL" id="PIK49346.1"/>
    </source>
</evidence>
<feature type="domain" description="SH3" evidence="8">
    <location>
        <begin position="6"/>
        <end position="67"/>
    </location>
</feature>
<dbReference type="Pfam" id="PF06920">
    <property type="entry name" value="DHR-2_Lobe_A"/>
    <property type="match status" value="1"/>
</dbReference>
<dbReference type="STRING" id="307972.A0A2G8KMV0"/>
<dbReference type="Proteomes" id="UP000230750">
    <property type="component" value="Unassembled WGS sequence"/>
</dbReference>
<dbReference type="InterPro" id="IPR027007">
    <property type="entry name" value="C2_DOCK-type_domain"/>
</dbReference>
<dbReference type="InterPro" id="IPR032376">
    <property type="entry name" value="DOCK_N"/>
</dbReference>
<dbReference type="GO" id="GO:0007264">
    <property type="term" value="P:small GTPase-mediated signal transduction"/>
    <property type="evidence" value="ECO:0007669"/>
    <property type="project" value="InterPro"/>
</dbReference>
<reference evidence="11 12" key="1">
    <citation type="journal article" date="2017" name="PLoS Biol.">
        <title>The sea cucumber genome provides insights into morphological evolution and visceral regeneration.</title>
        <authorList>
            <person name="Zhang X."/>
            <person name="Sun L."/>
            <person name="Yuan J."/>
            <person name="Sun Y."/>
            <person name="Gao Y."/>
            <person name="Zhang L."/>
            <person name="Li S."/>
            <person name="Dai H."/>
            <person name="Hamel J.F."/>
            <person name="Liu C."/>
            <person name="Yu Y."/>
            <person name="Liu S."/>
            <person name="Lin W."/>
            <person name="Guo K."/>
            <person name="Jin S."/>
            <person name="Xu P."/>
            <person name="Storey K.B."/>
            <person name="Huan P."/>
            <person name="Zhang T."/>
            <person name="Zhou Y."/>
            <person name="Zhang J."/>
            <person name="Lin C."/>
            <person name="Li X."/>
            <person name="Xing L."/>
            <person name="Huo D."/>
            <person name="Sun M."/>
            <person name="Wang L."/>
            <person name="Mercier A."/>
            <person name="Li F."/>
            <person name="Yang H."/>
            <person name="Xiang J."/>
        </authorList>
    </citation>
    <scope>NUCLEOTIDE SEQUENCE [LARGE SCALE GENOMIC DNA]</scope>
    <source>
        <strain evidence="11">Shaxun</strain>
        <tissue evidence="11">Muscle</tissue>
    </source>
</reference>
<dbReference type="EMBL" id="MRZV01000470">
    <property type="protein sequence ID" value="PIK49346.1"/>
    <property type="molecule type" value="Genomic_DNA"/>
</dbReference>
<organism evidence="11 12">
    <name type="scientific">Stichopus japonicus</name>
    <name type="common">Sea cucumber</name>
    <dbReference type="NCBI Taxonomy" id="307972"/>
    <lineage>
        <taxon>Eukaryota</taxon>
        <taxon>Metazoa</taxon>
        <taxon>Echinodermata</taxon>
        <taxon>Eleutherozoa</taxon>
        <taxon>Echinozoa</taxon>
        <taxon>Holothuroidea</taxon>
        <taxon>Aspidochirotacea</taxon>
        <taxon>Aspidochirotida</taxon>
        <taxon>Stichopodidae</taxon>
        <taxon>Apostichopus</taxon>
    </lineage>
</organism>
<dbReference type="OrthoDB" id="18896at2759"/>
<protein>
    <submittedName>
        <fullName evidence="11">Putative dedicator of cytokinesis protein 1 isoform X1</fullName>
    </submittedName>
</protein>
<dbReference type="InterPro" id="IPR056372">
    <property type="entry name" value="TPR_DOCK"/>
</dbReference>
<evidence type="ECO:0000256" key="3">
    <source>
        <dbReference type="ARBA" id="ARBA00022490"/>
    </source>
</evidence>
<sequence>MEGQEVGLQLYIAIFNLEPSLPHQIPLSVGDTLHLEEESSGWYKGFNVKQKTQKGIFPKSYVHVKETVQTSQGDEKIPAKETPVVQEITTVLREWCDISKQLYTAGEKEKVELTHKLMYDLIEWRKQILSETLPVDELKDIKQIVTSKVDWGNRKLGLDLVIRDEEGSIQNPNLLSTVALYNKHETAMQRIGQQDKQSDGLRQQKKTIVSYTYNLFVFVKNIVCKIGEDADVLMTLYDAKEGNYISEYYVVKWTSKGTPKDLSLFNNLKVLFTDLGAKDLQREKIYLVCQIIRIGRMELKEGEQKDNNKKYTVGLKRPCGVAVMEITDIVSGQADTDVEKHYFIPFQPCSSDDCLDSVVKKVLVGKEVNHKGQGIWVALKMIPGEAKQVFKEYPHLVDTKTAIARKMGFPEVIMPGDVRNDVYITLVQGDFDRGTRPKTRNVEVAVSVCNGKGNIIPNAIYHAAGEKPGDVYHSVVYYQVKAPKYQETFKVAIPIEEFCQPNTHVRLTFRHRSSTEAKDKQEKPFGLSYLRLMTDIGTTVPNGNHDLLVFKGDKSQDQSTGYLELPNTKQDLESGNHSSQNTKKGFYINSNHAFQISTVVCSTKLTQNVDLLGLLKWRSDQEHIRESLESLMKVDGEEVVKFLQDTLDALCGIMAENPQSEAYDEPVFNALVFIIGLIADRKYQQFRPVLDTYIREHYSITFADRKMMKILKTYLDNSSDISEEESTAHEPLYKALKSAEYLFKFVLRSRVLFVDLHGESTGKQHFETSVREVFHSLSWLMTITSDTILTCQGAAMRYIPTVISDTMFLFSRKELAELLKEFIIKLPPDRLVRPKLECIRDFVHSDIFRWRECRTILLPMMAEQLESHMSKSEEMSMCADVLTDILDVLWQKEVGTTHGDISQLMHTLLQTVIQSAIQSNSDDNQLLGKYVACMISLLRQMTEYHYQEYLNAFSSRMELIDFLMKIFLVFRNLVSKNVYPNDWSVMIMQVNSVVLFAMKQFARVLARSFVTIDDFEYQLWNNIFHLAVAFVTQESLQLEQFSPGKRNSILETYKDMRREVAFDIIRTMWNYLGKNKIKFIPGMVGPFLEVTLVPEEELRKETIPIFFDMMQCEYNINKSFKTFECEIITKLDSLVECGGGDEEYKVLFKSIIADYCQKHQILHRDGLHFVSLITKLLERLLDYRNIIHEENRENKMSCTVNLLNFYKEIDRQDMYIRYLYKLRDLHLECENYIEAAYSLQLRANRLKWSDTPLLTTNQQCPDAKTERQLKEVLYYEIVELFDKGKLWEKGIILCKELAEQYEKETFDYIQLGELLTQQALLYNNIMKVPRPAPEYFKVSFIGLGFPTFLRNKTFIYRGKDYERLTDFVARMQQLYPSAHLMNKTTTPDKELFESKGQTLQIVPVQPVREERKEFRGKMISEQIMNYYSVNEVQKFTYSRPFHKEQKDKENEFKTMWVERTYYIISEKLPGTLRWFEVITSTTEELSPIQTAIENMEDINRKLKNIIIQHQEEPALQVNPLSGLLNSVIDSAVMGGPVIYEQAFCSNEYAQTHSGDQIHISRLKELFAEQIPLVEVGLGIHRRKATEMLKPLQNKMEEMFQRRKSLVEEKYGKKVWIFLDYFAYG</sequence>
<dbReference type="PANTHER" id="PTHR45653:SF10">
    <property type="entry name" value="MYOBLAST CITY, ISOFORM B"/>
    <property type="match status" value="1"/>
</dbReference>
<dbReference type="SUPFAM" id="SSF50044">
    <property type="entry name" value="SH3-domain"/>
    <property type="match status" value="1"/>
</dbReference>
<evidence type="ECO:0000256" key="7">
    <source>
        <dbReference type="PROSITE-ProRule" id="PRU00983"/>
    </source>
</evidence>
<comment type="subcellular location">
    <subcellularLocation>
        <location evidence="1">Cytoplasm</location>
    </subcellularLocation>
</comment>
<dbReference type="Gene3D" id="1.20.1270.350">
    <property type="entry name" value="Dedicator of cytokinesis N-terminal subdomain"/>
    <property type="match status" value="1"/>
</dbReference>
<feature type="domain" description="C2 DOCK-type" evidence="9">
    <location>
        <begin position="419"/>
        <end position="601"/>
    </location>
</feature>
<dbReference type="InterPro" id="IPR036028">
    <property type="entry name" value="SH3-like_dom_sf"/>
</dbReference>
<gene>
    <name evidence="11" type="ORF">BSL78_13769</name>
</gene>
<dbReference type="PROSITE" id="PS51650">
    <property type="entry name" value="C2_DOCK"/>
    <property type="match status" value="1"/>
</dbReference>
<dbReference type="GO" id="GO:0005085">
    <property type="term" value="F:guanyl-nucleotide exchange factor activity"/>
    <property type="evidence" value="ECO:0007669"/>
    <property type="project" value="UniProtKB-KW"/>
</dbReference>
<name>A0A2G8KMV0_STIJA</name>
<evidence type="ECO:0000256" key="6">
    <source>
        <dbReference type="PROSITE-ProRule" id="PRU00192"/>
    </source>
</evidence>
<dbReference type="GO" id="GO:0016477">
    <property type="term" value="P:cell migration"/>
    <property type="evidence" value="ECO:0007669"/>
    <property type="project" value="TreeGrafter"/>
</dbReference>
<dbReference type="GO" id="GO:0031267">
    <property type="term" value="F:small GTPase binding"/>
    <property type="evidence" value="ECO:0007669"/>
    <property type="project" value="TreeGrafter"/>
</dbReference>
<dbReference type="InterPro" id="IPR016024">
    <property type="entry name" value="ARM-type_fold"/>
</dbReference>
<dbReference type="InterPro" id="IPR001452">
    <property type="entry name" value="SH3_domain"/>
</dbReference>
<accession>A0A2G8KMV0</accession>
<proteinExistence type="inferred from homology"/>
<dbReference type="PANTHER" id="PTHR45653">
    <property type="entry name" value="DEDICATOR OF CYTOKINESIS"/>
    <property type="match status" value="1"/>
</dbReference>
<dbReference type="InterPro" id="IPR043162">
    <property type="entry name" value="DOCK_C_lobe_C"/>
</dbReference>
<evidence type="ECO:0000256" key="2">
    <source>
        <dbReference type="ARBA" id="ARBA00022443"/>
    </source>
</evidence>
<keyword evidence="4" id="KW-0597">Phosphoprotein</keyword>
<dbReference type="Gene3D" id="1.25.40.410">
    <property type="match status" value="1"/>
</dbReference>
<comment type="caution">
    <text evidence="11">The sequence shown here is derived from an EMBL/GenBank/DDBJ whole genome shotgun (WGS) entry which is preliminary data.</text>
</comment>
<comment type="similarity">
    <text evidence="7">Belongs to the DOCK family.</text>
</comment>
<dbReference type="InterPro" id="IPR035892">
    <property type="entry name" value="C2_domain_sf"/>
</dbReference>
<dbReference type="CDD" id="cd11872">
    <property type="entry name" value="SH3_DOCK_AB"/>
    <property type="match status" value="1"/>
</dbReference>
<keyword evidence="12" id="KW-1185">Reference proteome</keyword>
<evidence type="ECO:0000256" key="1">
    <source>
        <dbReference type="ARBA" id="ARBA00004496"/>
    </source>
</evidence>
<dbReference type="SMART" id="SM00326">
    <property type="entry name" value="SH3"/>
    <property type="match status" value="1"/>
</dbReference>
<keyword evidence="5" id="KW-0344">Guanine-nucleotide releasing factor</keyword>
<feature type="domain" description="DOCKER" evidence="10">
    <location>
        <begin position="1206"/>
        <end position="1615"/>
    </location>
</feature>
<dbReference type="Pfam" id="PF23554">
    <property type="entry name" value="TPR_DOCK"/>
    <property type="match status" value="1"/>
</dbReference>
<dbReference type="GO" id="GO:0005737">
    <property type="term" value="C:cytoplasm"/>
    <property type="evidence" value="ECO:0007669"/>
    <property type="project" value="UniProtKB-SubCell"/>
</dbReference>
<dbReference type="InterPro" id="IPR042455">
    <property type="entry name" value="DOCK_N_sub1"/>
</dbReference>
<dbReference type="Pfam" id="PF20422">
    <property type="entry name" value="DHR-2_Lobe_B"/>
    <property type="match status" value="1"/>
</dbReference>
<dbReference type="InterPro" id="IPR043161">
    <property type="entry name" value="DOCK_C_lobe_A"/>
</dbReference>
<keyword evidence="3" id="KW-0963">Cytoplasm</keyword>
<dbReference type="SUPFAM" id="SSF48371">
    <property type="entry name" value="ARM repeat"/>
    <property type="match status" value="1"/>
</dbReference>
<dbReference type="InterPro" id="IPR046770">
    <property type="entry name" value="DOCKER_Lobe_B"/>
</dbReference>
<dbReference type="PROSITE" id="PS51651">
    <property type="entry name" value="DOCKER"/>
    <property type="match status" value="1"/>
</dbReference>
<dbReference type="Pfam" id="PF20421">
    <property type="entry name" value="DHR-2_Lobe_C"/>
    <property type="match status" value="1"/>
</dbReference>
<dbReference type="Gene3D" id="2.60.40.150">
    <property type="entry name" value="C2 domain"/>
    <property type="match status" value="1"/>
</dbReference>
<dbReference type="InterPro" id="IPR026791">
    <property type="entry name" value="DOCK"/>
</dbReference>
<dbReference type="GO" id="GO:0005886">
    <property type="term" value="C:plasma membrane"/>
    <property type="evidence" value="ECO:0007669"/>
    <property type="project" value="TreeGrafter"/>
</dbReference>
<dbReference type="InterPro" id="IPR046773">
    <property type="entry name" value="DOCKER_Lobe_C"/>
</dbReference>
<evidence type="ECO:0000259" key="8">
    <source>
        <dbReference type="PROSITE" id="PS50002"/>
    </source>
</evidence>
<evidence type="ECO:0000313" key="12">
    <source>
        <dbReference type="Proteomes" id="UP000230750"/>
    </source>
</evidence>
<dbReference type="Gene3D" id="2.30.30.40">
    <property type="entry name" value="SH3 Domains"/>
    <property type="match status" value="1"/>
</dbReference>
<dbReference type="InterPro" id="IPR027357">
    <property type="entry name" value="DOCKER_dom"/>
</dbReference>
<dbReference type="GO" id="GO:0007520">
    <property type="term" value="P:myoblast fusion"/>
    <property type="evidence" value="ECO:0007669"/>
    <property type="project" value="TreeGrafter"/>
</dbReference>